<dbReference type="AlphaFoldDB" id="A0A2P8DGG3"/>
<feature type="transmembrane region" description="Helical" evidence="1">
    <location>
        <begin position="155"/>
        <end position="178"/>
    </location>
</feature>
<accession>A0A2P8DGG3</accession>
<feature type="transmembrane region" description="Helical" evidence="1">
    <location>
        <begin position="28"/>
        <end position="46"/>
    </location>
</feature>
<name>A0A2P8DGG3_9ACTN</name>
<keyword evidence="4" id="KW-1185">Reference proteome</keyword>
<dbReference type="RefSeq" id="WP_106584262.1">
    <property type="nucleotide sequence ID" value="NZ_PYGA01000012.1"/>
</dbReference>
<dbReference type="OrthoDB" id="2388539at2"/>
<gene>
    <name evidence="3" type="ORF">CLV63_112195</name>
</gene>
<protein>
    <submittedName>
        <fullName evidence="3">Putative membrane protein YeiB</fullName>
    </submittedName>
</protein>
<keyword evidence="1" id="KW-0812">Transmembrane</keyword>
<dbReference type="PANTHER" id="PTHR30590:SF2">
    <property type="entry name" value="INNER MEMBRANE PROTEIN"/>
    <property type="match status" value="1"/>
</dbReference>
<dbReference type="EMBL" id="PYGA01000012">
    <property type="protein sequence ID" value="PSK96310.1"/>
    <property type="molecule type" value="Genomic_DNA"/>
</dbReference>
<proteinExistence type="predicted"/>
<dbReference type="InterPro" id="IPR052529">
    <property type="entry name" value="Bact_Transport_Assoc"/>
</dbReference>
<feature type="transmembrane region" description="Helical" evidence="1">
    <location>
        <begin position="345"/>
        <end position="366"/>
    </location>
</feature>
<evidence type="ECO:0000259" key="2">
    <source>
        <dbReference type="Pfam" id="PF04235"/>
    </source>
</evidence>
<comment type="caution">
    <text evidence="3">The sequence shown here is derived from an EMBL/GenBank/DDBJ whole genome shotgun (WGS) entry which is preliminary data.</text>
</comment>
<keyword evidence="1" id="KW-1133">Transmembrane helix</keyword>
<reference evidence="3 4" key="1">
    <citation type="submission" date="2018-03" db="EMBL/GenBank/DDBJ databases">
        <title>Genomic Encyclopedia of Archaeal and Bacterial Type Strains, Phase II (KMG-II): from individual species to whole genera.</title>
        <authorList>
            <person name="Goeker M."/>
        </authorList>
    </citation>
    <scope>NUCLEOTIDE SEQUENCE [LARGE SCALE GENOMIC DNA]</scope>
    <source>
        <strain evidence="3 4">DSM 45312</strain>
    </source>
</reference>
<evidence type="ECO:0000313" key="4">
    <source>
        <dbReference type="Proteomes" id="UP000240542"/>
    </source>
</evidence>
<evidence type="ECO:0000256" key="1">
    <source>
        <dbReference type="SAM" id="Phobius"/>
    </source>
</evidence>
<feature type="transmembrane region" description="Helical" evidence="1">
    <location>
        <begin position="309"/>
        <end position="339"/>
    </location>
</feature>
<feature type="domain" description="DUF418" evidence="2">
    <location>
        <begin position="221"/>
        <end position="388"/>
    </location>
</feature>
<organism evidence="3 4">
    <name type="scientific">Murinocardiopsis flavida</name>
    <dbReference type="NCBI Taxonomy" id="645275"/>
    <lineage>
        <taxon>Bacteria</taxon>
        <taxon>Bacillati</taxon>
        <taxon>Actinomycetota</taxon>
        <taxon>Actinomycetes</taxon>
        <taxon>Streptosporangiales</taxon>
        <taxon>Nocardiopsidaceae</taxon>
        <taxon>Murinocardiopsis</taxon>
    </lineage>
</organism>
<dbReference type="Proteomes" id="UP000240542">
    <property type="component" value="Unassembled WGS sequence"/>
</dbReference>
<dbReference type="PANTHER" id="PTHR30590">
    <property type="entry name" value="INNER MEMBRANE PROTEIN"/>
    <property type="match status" value="1"/>
</dbReference>
<evidence type="ECO:0000313" key="3">
    <source>
        <dbReference type="EMBL" id="PSK96310.1"/>
    </source>
</evidence>
<sequence length="400" mass="41647">MSRPATRAATGPIAAAGRSLPPDLARGMMLLIIAVVHAYLFAFPFLPGTGHTADLGAADTVTSSLVTLFAESRGYPMFAALFGYGLVMVARRQDATNGARAARRLLRRRGGWLIAFGFLHVVLLYAGDILTAYGILALAFAGAPRWTPRRILTTAALLGGAGALLYSAGMLGMTALAGSAGIPAPDSLPADVAGRATAWPIMAVLLALTSIAPVLIGVWAAQQRIMEQPEQHRALLRRTAAIGIPVAVLGGVPQVLIITGAIADPGTWATSAFFVLHLFTGYAGGFGYAALIALVAARLVRRPAGPGRIATALAACGQWSMTCYLLQSVAWFVLFYAYTLDLTRFLNVTAAVLVGVAVWLATVVVADLGHRAGRRGPAEALLRRLTYGAPAGAPPVTAGR</sequence>
<dbReference type="Pfam" id="PF04235">
    <property type="entry name" value="DUF418"/>
    <property type="match status" value="1"/>
</dbReference>
<dbReference type="InterPro" id="IPR007349">
    <property type="entry name" value="DUF418"/>
</dbReference>
<feature type="transmembrane region" description="Helical" evidence="1">
    <location>
        <begin position="132"/>
        <end position="148"/>
    </location>
</feature>
<keyword evidence="1" id="KW-0472">Membrane</keyword>
<feature type="transmembrane region" description="Helical" evidence="1">
    <location>
        <begin position="242"/>
        <end position="262"/>
    </location>
</feature>
<feature type="transmembrane region" description="Helical" evidence="1">
    <location>
        <begin position="198"/>
        <end position="221"/>
    </location>
</feature>
<feature type="transmembrane region" description="Helical" evidence="1">
    <location>
        <begin position="274"/>
        <end position="297"/>
    </location>
</feature>